<dbReference type="RefSeq" id="WP_373973281.1">
    <property type="nucleotide sequence ID" value="NZ_JBHDLJ010000018.1"/>
</dbReference>
<dbReference type="PANTHER" id="PTHR30024:SF47">
    <property type="entry name" value="TAURINE-BINDING PERIPLASMIC PROTEIN"/>
    <property type="match status" value="1"/>
</dbReference>
<dbReference type="Gene3D" id="3.40.190.10">
    <property type="entry name" value="Periplasmic binding protein-like II"/>
    <property type="match status" value="2"/>
</dbReference>
<reference evidence="6 7" key="1">
    <citation type="submission" date="2024-09" db="EMBL/GenBank/DDBJ databases">
        <authorList>
            <person name="Salinas-Garcia M.A."/>
            <person name="Prieme A."/>
        </authorList>
    </citation>
    <scope>NUCLEOTIDE SEQUENCE [LARGE SCALE GENOMIC DNA]</scope>
    <source>
        <strain evidence="6 7">DSM 21081</strain>
    </source>
</reference>
<dbReference type="InterPro" id="IPR015168">
    <property type="entry name" value="SsuA/THI5"/>
</dbReference>
<evidence type="ECO:0000256" key="2">
    <source>
        <dbReference type="ARBA" id="ARBA00010742"/>
    </source>
</evidence>
<evidence type="ECO:0000313" key="7">
    <source>
        <dbReference type="Proteomes" id="UP001575652"/>
    </source>
</evidence>
<evidence type="ECO:0000259" key="5">
    <source>
        <dbReference type="Pfam" id="PF09084"/>
    </source>
</evidence>
<name>A0ABV4UR08_9MICC</name>
<evidence type="ECO:0000256" key="1">
    <source>
        <dbReference type="ARBA" id="ARBA00004418"/>
    </source>
</evidence>
<dbReference type="PROSITE" id="PS51257">
    <property type="entry name" value="PROKAR_LIPOPROTEIN"/>
    <property type="match status" value="1"/>
</dbReference>
<dbReference type="EMBL" id="JBHDLJ010000018">
    <property type="protein sequence ID" value="MFB0836105.1"/>
    <property type="molecule type" value="Genomic_DNA"/>
</dbReference>
<evidence type="ECO:0000313" key="6">
    <source>
        <dbReference type="EMBL" id="MFB0836105.1"/>
    </source>
</evidence>
<evidence type="ECO:0000256" key="4">
    <source>
        <dbReference type="SAM" id="SignalP"/>
    </source>
</evidence>
<feature type="domain" description="SsuA/THI5-like" evidence="5">
    <location>
        <begin position="55"/>
        <end position="256"/>
    </location>
</feature>
<dbReference type="SUPFAM" id="SSF53850">
    <property type="entry name" value="Periplasmic binding protein-like II"/>
    <property type="match status" value="1"/>
</dbReference>
<dbReference type="PANTHER" id="PTHR30024">
    <property type="entry name" value="ALIPHATIC SULFONATES-BINDING PROTEIN-RELATED"/>
    <property type="match status" value="1"/>
</dbReference>
<comment type="caution">
    <text evidence="6">The sequence shown here is derived from an EMBL/GenBank/DDBJ whole genome shotgun (WGS) entry which is preliminary data.</text>
</comment>
<proteinExistence type="inferred from homology"/>
<gene>
    <name evidence="6" type="ORF">ACETWP_16065</name>
</gene>
<keyword evidence="3 4" id="KW-0732">Signal</keyword>
<comment type="similarity">
    <text evidence="2">Belongs to the bacterial solute-binding protein SsuA/TauA family.</text>
</comment>
<feature type="signal peptide" evidence="4">
    <location>
        <begin position="1"/>
        <end position="27"/>
    </location>
</feature>
<keyword evidence="7" id="KW-1185">Reference proteome</keyword>
<accession>A0ABV4UR08</accession>
<evidence type="ECO:0000256" key="3">
    <source>
        <dbReference type="ARBA" id="ARBA00022729"/>
    </source>
</evidence>
<dbReference type="Proteomes" id="UP001575652">
    <property type="component" value="Unassembled WGS sequence"/>
</dbReference>
<dbReference type="Pfam" id="PF09084">
    <property type="entry name" value="NMT1"/>
    <property type="match status" value="1"/>
</dbReference>
<protein>
    <submittedName>
        <fullName evidence="6">ABC transporter substrate-binding protein</fullName>
    </submittedName>
</protein>
<sequence>MSSHRATRNALLAVGSSALLLALSACGGDAQPAAGSGEAETYQVGYFPLVHTATAVHADQDGLFEAQGLDVELVQTQGGAAAIPALVSGSIDFAYTNYTSALLAVQQGLPIRLVAGNDVGDSDHGIFVAADSGIEDVADLQGKTFAVNNLQNIGTVAVNSLLRDAGLAPGDVKFIEMPYPDMQVALEKGVADAAWQVEPFQAGAEAAGFRKIGDMFDGSIADMPVAGWVTTEQFAQQNPEAVAAFQEAITASTEDLQGDREALVELVPTYTKVSAEVVEAIEMPRFAGELDQEQLQKAADLMQEYGIIDAPLDVAPLLAAK</sequence>
<feature type="chain" id="PRO_5045060901" evidence="4">
    <location>
        <begin position="28"/>
        <end position="321"/>
    </location>
</feature>
<organism evidence="6 7">
    <name type="scientific">Arthrobacter halodurans</name>
    <dbReference type="NCBI Taxonomy" id="516699"/>
    <lineage>
        <taxon>Bacteria</taxon>
        <taxon>Bacillati</taxon>
        <taxon>Actinomycetota</taxon>
        <taxon>Actinomycetes</taxon>
        <taxon>Micrococcales</taxon>
        <taxon>Micrococcaceae</taxon>
        <taxon>Arthrobacter</taxon>
    </lineage>
</organism>
<comment type="subcellular location">
    <subcellularLocation>
        <location evidence="1">Periplasm</location>
    </subcellularLocation>
</comment>